<feature type="region of interest" description="Disordered" evidence="1">
    <location>
        <begin position="1"/>
        <end position="58"/>
    </location>
</feature>
<keyword evidence="3" id="KW-1185">Reference proteome</keyword>
<comment type="caution">
    <text evidence="2">The sequence shown here is derived from an EMBL/GenBank/DDBJ whole genome shotgun (WGS) entry which is preliminary data.</text>
</comment>
<name>A0ABU6S0L5_9FABA</name>
<proteinExistence type="predicted"/>
<evidence type="ECO:0000313" key="2">
    <source>
        <dbReference type="EMBL" id="MED6129560.1"/>
    </source>
</evidence>
<accession>A0ABU6S0L5</accession>
<sequence>MAESSSTRSGENRPPRRRSVTPRKLNLNMETSQGEDGHHDEEEEHMERQNMDVGGGGTPAQGNFFTPHVGSTAGVHSHITIPAHVYNHMMENQARMQTFITKMITKDQTRSSYSRGSNRKSPPPPLPLSRAQAKVVVNGWFEDGTLKPKTGREPPTTEDLRDPKYCMVHRNKNHALTDCYVVRNIFHKQVKEGKILLNGENQEGIKDTPFPQHGVGMIGVAGEVMLTEIVNEADEMITSEEFLDEDILVRGLLKSRGCRVMFNQLGLEPHIQKEAAKALIGVIRKHEKSLGIVNSPLTRLAKAHANAL</sequence>
<reference evidence="2 3" key="1">
    <citation type="journal article" date="2023" name="Plants (Basel)">
        <title>Bridging the Gap: Combining Genomics and Transcriptomics Approaches to Understand Stylosanthes scabra, an Orphan Legume from the Brazilian Caatinga.</title>
        <authorList>
            <person name="Ferreira-Neto J.R.C."/>
            <person name="da Silva M.D."/>
            <person name="Binneck E."/>
            <person name="de Melo N.F."/>
            <person name="da Silva R.H."/>
            <person name="de Melo A.L.T.M."/>
            <person name="Pandolfi V."/>
            <person name="Bustamante F.O."/>
            <person name="Brasileiro-Vidal A.C."/>
            <person name="Benko-Iseppon A.M."/>
        </authorList>
    </citation>
    <scope>NUCLEOTIDE SEQUENCE [LARGE SCALE GENOMIC DNA]</scope>
    <source>
        <tissue evidence="2">Leaves</tissue>
    </source>
</reference>
<evidence type="ECO:0000313" key="3">
    <source>
        <dbReference type="Proteomes" id="UP001341840"/>
    </source>
</evidence>
<dbReference type="EMBL" id="JASCZI010035617">
    <property type="protein sequence ID" value="MED6129560.1"/>
    <property type="molecule type" value="Genomic_DNA"/>
</dbReference>
<protein>
    <recommendedName>
        <fullName evidence="4">Reverse transcriptase domain-containing protein</fullName>
    </recommendedName>
</protein>
<gene>
    <name evidence="2" type="ORF">PIB30_109100</name>
</gene>
<evidence type="ECO:0000256" key="1">
    <source>
        <dbReference type="SAM" id="MobiDB-lite"/>
    </source>
</evidence>
<feature type="compositionally biased region" description="Basic and acidic residues" evidence="1">
    <location>
        <begin position="35"/>
        <end position="50"/>
    </location>
</feature>
<evidence type="ECO:0008006" key="4">
    <source>
        <dbReference type="Google" id="ProtNLM"/>
    </source>
</evidence>
<feature type="compositionally biased region" description="Polar residues" evidence="1">
    <location>
        <begin position="110"/>
        <end position="120"/>
    </location>
</feature>
<feature type="region of interest" description="Disordered" evidence="1">
    <location>
        <begin position="106"/>
        <end position="129"/>
    </location>
</feature>
<organism evidence="2 3">
    <name type="scientific">Stylosanthes scabra</name>
    <dbReference type="NCBI Taxonomy" id="79078"/>
    <lineage>
        <taxon>Eukaryota</taxon>
        <taxon>Viridiplantae</taxon>
        <taxon>Streptophyta</taxon>
        <taxon>Embryophyta</taxon>
        <taxon>Tracheophyta</taxon>
        <taxon>Spermatophyta</taxon>
        <taxon>Magnoliopsida</taxon>
        <taxon>eudicotyledons</taxon>
        <taxon>Gunneridae</taxon>
        <taxon>Pentapetalae</taxon>
        <taxon>rosids</taxon>
        <taxon>fabids</taxon>
        <taxon>Fabales</taxon>
        <taxon>Fabaceae</taxon>
        <taxon>Papilionoideae</taxon>
        <taxon>50 kb inversion clade</taxon>
        <taxon>dalbergioids sensu lato</taxon>
        <taxon>Dalbergieae</taxon>
        <taxon>Pterocarpus clade</taxon>
        <taxon>Stylosanthes</taxon>
    </lineage>
</organism>
<dbReference type="Proteomes" id="UP001341840">
    <property type="component" value="Unassembled WGS sequence"/>
</dbReference>
<feature type="non-terminal residue" evidence="2">
    <location>
        <position position="308"/>
    </location>
</feature>